<name>A0A0F9A4V6_9ZZZZ</name>
<sequence>ADVLAADGVGFSSQDASLALALTASKGGTDTGASAGIHTMVSGTYVTMGFKIDGVTSITPYINGAAGTPITATIPDDEHLAPYFLVRNGDGTTQQVLHVDYVKVVQLR</sequence>
<protein>
    <submittedName>
        <fullName evidence="1">Uncharacterized protein</fullName>
    </submittedName>
</protein>
<dbReference type="AlphaFoldDB" id="A0A0F9A4V6"/>
<gene>
    <name evidence="1" type="ORF">LCGC14_2614490</name>
</gene>
<organism evidence="1">
    <name type="scientific">marine sediment metagenome</name>
    <dbReference type="NCBI Taxonomy" id="412755"/>
    <lineage>
        <taxon>unclassified sequences</taxon>
        <taxon>metagenomes</taxon>
        <taxon>ecological metagenomes</taxon>
    </lineage>
</organism>
<accession>A0A0F9A4V6</accession>
<comment type="caution">
    <text evidence="1">The sequence shown here is derived from an EMBL/GenBank/DDBJ whole genome shotgun (WGS) entry which is preliminary data.</text>
</comment>
<evidence type="ECO:0000313" key="1">
    <source>
        <dbReference type="EMBL" id="KKL04594.1"/>
    </source>
</evidence>
<dbReference type="EMBL" id="LAZR01044460">
    <property type="protein sequence ID" value="KKL04594.1"/>
    <property type="molecule type" value="Genomic_DNA"/>
</dbReference>
<proteinExistence type="predicted"/>
<feature type="non-terminal residue" evidence="1">
    <location>
        <position position="1"/>
    </location>
</feature>
<reference evidence="1" key="1">
    <citation type="journal article" date="2015" name="Nature">
        <title>Complex archaea that bridge the gap between prokaryotes and eukaryotes.</title>
        <authorList>
            <person name="Spang A."/>
            <person name="Saw J.H."/>
            <person name="Jorgensen S.L."/>
            <person name="Zaremba-Niedzwiedzka K."/>
            <person name="Martijn J."/>
            <person name="Lind A.E."/>
            <person name="van Eijk R."/>
            <person name="Schleper C."/>
            <person name="Guy L."/>
            <person name="Ettema T.J."/>
        </authorList>
    </citation>
    <scope>NUCLEOTIDE SEQUENCE</scope>
</reference>